<dbReference type="GO" id="GO:0005525">
    <property type="term" value="F:GTP binding"/>
    <property type="evidence" value="ECO:0007669"/>
    <property type="project" value="InterPro"/>
</dbReference>
<dbReference type="SUPFAM" id="SSF56112">
    <property type="entry name" value="Protein kinase-like (PK-like)"/>
    <property type="match status" value="1"/>
</dbReference>
<name>A0A5C3KLP3_COPMA</name>
<dbReference type="GO" id="GO:0004674">
    <property type="term" value="F:protein serine/threonine kinase activity"/>
    <property type="evidence" value="ECO:0007669"/>
    <property type="project" value="TreeGrafter"/>
</dbReference>
<dbReference type="InterPro" id="IPR000719">
    <property type="entry name" value="Prot_kinase_dom"/>
</dbReference>
<dbReference type="CDD" id="cd00882">
    <property type="entry name" value="Ras_like_GTPase"/>
    <property type="match status" value="1"/>
</dbReference>
<dbReference type="InterPro" id="IPR006703">
    <property type="entry name" value="G_AIG1"/>
</dbReference>
<organism evidence="3 4">
    <name type="scientific">Coprinopsis marcescibilis</name>
    <name type="common">Agaric fungus</name>
    <name type="synonym">Psathyrella marcescibilis</name>
    <dbReference type="NCBI Taxonomy" id="230819"/>
    <lineage>
        <taxon>Eukaryota</taxon>
        <taxon>Fungi</taxon>
        <taxon>Dikarya</taxon>
        <taxon>Basidiomycota</taxon>
        <taxon>Agaricomycotina</taxon>
        <taxon>Agaricomycetes</taxon>
        <taxon>Agaricomycetidae</taxon>
        <taxon>Agaricales</taxon>
        <taxon>Agaricineae</taxon>
        <taxon>Psathyrellaceae</taxon>
        <taxon>Coprinopsis</taxon>
    </lineage>
</organism>
<protein>
    <submittedName>
        <fullName evidence="3">Kinase-like protein</fullName>
    </submittedName>
</protein>
<sequence>MDPKSLRQISECLLGDRLLLNVEWLNDNPAQWLKHHADNLRSILTRYPELSVALELESLALLPFPRLQTFIVACFQTQPQNEGLMKTMLAYQQDWLRLDSVKRLALTTRIKYKLHQLIPYAKIESTIGQEMLDQIIDLDIIHVAALIVQFCHTGEKAALLHAKQDKNVDSDLVDLLYALLCSHKLNAVYPSLLRASLKLSEQTGLFPRLLIHSGEEVVVTVNNCSGGAFSDVHQGCFEGRTVAIKTFRNFSSTKYDAFKARLLFYLRAYRSEPIIWSQLHHPNILPFYGIYICPHERFSLLSPWMDNSDVMDYLEKEPNVNRQELIHDIARGLEYLHTLKPFVIHGDLKPNNILVTPSGRACIADFGLGRLALDAEWSRTSLFAGNDHYFAPELLESIINPVNSSCSPAVKTLATDVYAFGAVCYEIYHGTPRFFEKKGLLTRWNAIRNPDRHPCPKPDKMLDTLWRWVLRFWSFNPDDRPSISEFVNAMCPTPTANPSRFTNYEWEPRVTRCSLYDQNGTVKTTEFRDFRNDDIIIALMGPTGTGKSTFINCAFGRNIAKCSNSIQSCTLDVEVYGCFHPDKPGRRVFFVDTPGFNTASGTLSSEKETLKRVASWLIETYKQDIKLSGILQFYSIAATRMTGTDRVNLEVFTQLCGPQALKNVVVVSTGWEELDSEEVGVRREAQMKGASPEHLKSVRFQRFNERTAHSAWGLIDMLDDTRRPLQIQKEMVDDGKPMNKTSAFQTIRKAWNGLSMSAKTFKRGKSIR</sequence>
<dbReference type="Pfam" id="PF04548">
    <property type="entry name" value="AIG1"/>
    <property type="match status" value="1"/>
</dbReference>
<dbReference type="InterPro" id="IPR051681">
    <property type="entry name" value="Ser/Thr_Kinases-Pseudokinases"/>
</dbReference>
<keyword evidence="4" id="KW-1185">Reference proteome</keyword>
<dbReference type="PROSITE" id="PS50011">
    <property type="entry name" value="PROTEIN_KINASE_DOM"/>
    <property type="match status" value="1"/>
</dbReference>
<dbReference type="InterPro" id="IPR011009">
    <property type="entry name" value="Kinase-like_dom_sf"/>
</dbReference>
<dbReference type="Proteomes" id="UP000307440">
    <property type="component" value="Unassembled WGS sequence"/>
</dbReference>
<reference evidence="3 4" key="1">
    <citation type="journal article" date="2019" name="Nat. Ecol. Evol.">
        <title>Megaphylogeny resolves global patterns of mushroom evolution.</title>
        <authorList>
            <person name="Varga T."/>
            <person name="Krizsan K."/>
            <person name="Foldi C."/>
            <person name="Dima B."/>
            <person name="Sanchez-Garcia M."/>
            <person name="Sanchez-Ramirez S."/>
            <person name="Szollosi G.J."/>
            <person name="Szarkandi J.G."/>
            <person name="Papp V."/>
            <person name="Albert L."/>
            <person name="Andreopoulos W."/>
            <person name="Angelini C."/>
            <person name="Antonin V."/>
            <person name="Barry K.W."/>
            <person name="Bougher N.L."/>
            <person name="Buchanan P."/>
            <person name="Buyck B."/>
            <person name="Bense V."/>
            <person name="Catcheside P."/>
            <person name="Chovatia M."/>
            <person name="Cooper J."/>
            <person name="Damon W."/>
            <person name="Desjardin D."/>
            <person name="Finy P."/>
            <person name="Geml J."/>
            <person name="Haridas S."/>
            <person name="Hughes K."/>
            <person name="Justo A."/>
            <person name="Karasinski D."/>
            <person name="Kautmanova I."/>
            <person name="Kiss B."/>
            <person name="Kocsube S."/>
            <person name="Kotiranta H."/>
            <person name="LaButti K.M."/>
            <person name="Lechner B.E."/>
            <person name="Liimatainen K."/>
            <person name="Lipzen A."/>
            <person name="Lukacs Z."/>
            <person name="Mihaltcheva S."/>
            <person name="Morgado L.N."/>
            <person name="Niskanen T."/>
            <person name="Noordeloos M.E."/>
            <person name="Ohm R.A."/>
            <person name="Ortiz-Santana B."/>
            <person name="Ovrebo C."/>
            <person name="Racz N."/>
            <person name="Riley R."/>
            <person name="Savchenko A."/>
            <person name="Shiryaev A."/>
            <person name="Soop K."/>
            <person name="Spirin V."/>
            <person name="Szebenyi C."/>
            <person name="Tomsovsky M."/>
            <person name="Tulloss R.E."/>
            <person name="Uehling J."/>
            <person name="Grigoriev I.V."/>
            <person name="Vagvolgyi C."/>
            <person name="Papp T."/>
            <person name="Martin F.M."/>
            <person name="Miettinen O."/>
            <person name="Hibbett D.S."/>
            <person name="Nagy L.G."/>
        </authorList>
    </citation>
    <scope>NUCLEOTIDE SEQUENCE [LARGE SCALE GENOMIC DNA]</scope>
    <source>
        <strain evidence="3 4">CBS 121175</strain>
    </source>
</reference>
<keyword evidence="3" id="KW-0418">Kinase</keyword>
<dbReference type="GO" id="GO:0005524">
    <property type="term" value="F:ATP binding"/>
    <property type="evidence" value="ECO:0007669"/>
    <property type="project" value="InterPro"/>
</dbReference>
<dbReference type="Pfam" id="PF00069">
    <property type="entry name" value="Pkinase"/>
    <property type="match status" value="1"/>
</dbReference>
<evidence type="ECO:0000313" key="4">
    <source>
        <dbReference type="Proteomes" id="UP000307440"/>
    </source>
</evidence>
<evidence type="ECO:0000259" key="2">
    <source>
        <dbReference type="PROSITE" id="PS50011"/>
    </source>
</evidence>
<dbReference type="InterPro" id="IPR008271">
    <property type="entry name" value="Ser/Thr_kinase_AS"/>
</dbReference>
<dbReference type="Gene3D" id="3.40.50.300">
    <property type="entry name" value="P-loop containing nucleotide triphosphate hydrolases"/>
    <property type="match status" value="1"/>
</dbReference>
<evidence type="ECO:0000256" key="1">
    <source>
        <dbReference type="ARBA" id="ARBA00022741"/>
    </source>
</evidence>
<keyword evidence="1" id="KW-0547">Nucleotide-binding</keyword>
<dbReference type="SMART" id="SM00220">
    <property type="entry name" value="S_TKc"/>
    <property type="match status" value="1"/>
</dbReference>
<dbReference type="AlphaFoldDB" id="A0A5C3KLP3"/>
<gene>
    <name evidence="3" type="ORF">FA15DRAFT_707689</name>
</gene>
<dbReference type="EMBL" id="ML210284">
    <property type="protein sequence ID" value="TFK20897.1"/>
    <property type="molecule type" value="Genomic_DNA"/>
</dbReference>
<dbReference type="PROSITE" id="PS00108">
    <property type="entry name" value="PROTEIN_KINASE_ST"/>
    <property type="match status" value="1"/>
</dbReference>
<dbReference type="OrthoDB" id="2614383at2759"/>
<dbReference type="SUPFAM" id="SSF52540">
    <property type="entry name" value="P-loop containing nucleoside triphosphate hydrolases"/>
    <property type="match status" value="1"/>
</dbReference>
<dbReference type="InterPro" id="IPR027417">
    <property type="entry name" value="P-loop_NTPase"/>
</dbReference>
<dbReference type="PANTHER" id="PTHR44329">
    <property type="entry name" value="SERINE/THREONINE-PROTEIN KINASE TNNI3K-RELATED"/>
    <property type="match status" value="1"/>
</dbReference>
<accession>A0A5C3KLP3</accession>
<evidence type="ECO:0000313" key="3">
    <source>
        <dbReference type="EMBL" id="TFK20897.1"/>
    </source>
</evidence>
<feature type="domain" description="Protein kinase" evidence="2">
    <location>
        <begin position="218"/>
        <end position="496"/>
    </location>
</feature>
<dbReference type="STRING" id="230819.A0A5C3KLP3"/>
<keyword evidence="3" id="KW-0808">Transferase</keyword>
<proteinExistence type="predicted"/>
<dbReference type="Gene3D" id="1.10.510.10">
    <property type="entry name" value="Transferase(Phosphotransferase) domain 1"/>
    <property type="match status" value="1"/>
</dbReference>